<name>A0A0D9XTS6_9ORYZ</name>
<proteinExistence type="predicted"/>
<evidence type="ECO:0000313" key="2">
    <source>
        <dbReference type="Proteomes" id="UP000032180"/>
    </source>
</evidence>
<dbReference type="HOGENOM" id="CLU_1565127_0_0_1"/>
<reference evidence="2" key="2">
    <citation type="submission" date="2013-12" db="EMBL/GenBank/DDBJ databases">
        <authorList>
            <person name="Yu Y."/>
            <person name="Lee S."/>
            <person name="de Baynast K."/>
            <person name="Wissotski M."/>
            <person name="Liu L."/>
            <person name="Talag J."/>
            <person name="Goicoechea J."/>
            <person name="Angelova A."/>
            <person name="Jetty R."/>
            <person name="Kudrna D."/>
            <person name="Golser W."/>
            <person name="Rivera L."/>
            <person name="Zhang J."/>
            <person name="Wing R."/>
        </authorList>
    </citation>
    <scope>NUCLEOTIDE SEQUENCE</scope>
</reference>
<evidence type="ECO:0000313" key="1">
    <source>
        <dbReference type="EnsemblPlants" id="LPERR11G15130.1"/>
    </source>
</evidence>
<protein>
    <recommendedName>
        <fullName evidence="3">Serine-threonine/tyrosine-protein kinase catalytic domain-containing protein</fullName>
    </recommendedName>
</protein>
<dbReference type="Proteomes" id="UP000032180">
    <property type="component" value="Chromosome 11"/>
</dbReference>
<dbReference type="AlphaFoldDB" id="A0A0D9XTS6"/>
<reference evidence="1" key="3">
    <citation type="submission" date="2015-04" db="UniProtKB">
        <authorList>
            <consortium name="EnsemblPlants"/>
        </authorList>
    </citation>
    <scope>IDENTIFICATION</scope>
</reference>
<dbReference type="eggNOG" id="KOG0192">
    <property type="taxonomic scope" value="Eukaryota"/>
</dbReference>
<dbReference type="EnsemblPlants" id="LPERR11G15130.1">
    <property type="protein sequence ID" value="LPERR11G15130.1"/>
    <property type="gene ID" value="LPERR11G15130"/>
</dbReference>
<sequence>MALFCKIEVLISPNVLRNLSSLFFTALMPLSYKDMTPLQAAIAVVQKDLRPTNPADIHPMLVGLLQKYWQKDLAPRLTLPEILDILNSTKRVVRSGLVVCLKTEVHTHPGQPHVLAGLRRSPRADAESLMACTYMTQILTGQVARRYKWSFFSDRLANQRYTNIIMTSIDY</sequence>
<evidence type="ECO:0008006" key="3">
    <source>
        <dbReference type="Google" id="ProtNLM"/>
    </source>
</evidence>
<dbReference type="STRING" id="77586.A0A0D9XTS6"/>
<organism evidence="1 2">
    <name type="scientific">Leersia perrieri</name>
    <dbReference type="NCBI Taxonomy" id="77586"/>
    <lineage>
        <taxon>Eukaryota</taxon>
        <taxon>Viridiplantae</taxon>
        <taxon>Streptophyta</taxon>
        <taxon>Embryophyta</taxon>
        <taxon>Tracheophyta</taxon>
        <taxon>Spermatophyta</taxon>
        <taxon>Magnoliopsida</taxon>
        <taxon>Liliopsida</taxon>
        <taxon>Poales</taxon>
        <taxon>Poaceae</taxon>
        <taxon>BOP clade</taxon>
        <taxon>Oryzoideae</taxon>
        <taxon>Oryzeae</taxon>
        <taxon>Oryzinae</taxon>
        <taxon>Leersia</taxon>
    </lineage>
</organism>
<keyword evidence="2" id="KW-1185">Reference proteome</keyword>
<dbReference type="Gramene" id="LPERR11G15130.1">
    <property type="protein sequence ID" value="LPERR11G15130.1"/>
    <property type="gene ID" value="LPERR11G15130"/>
</dbReference>
<accession>A0A0D9XTS6</accession>
<reference evidence="1 2" key="1">
    <citation type="submission" date="2012-08" db="EMBL/GenBank/DDBJ databases">
        <title>Oryza genome evolution.</title>
        <authorList>
            <person name="Wing R.A."/>
        </authorList>
    </citation>
    <scope>NUCLEOTIDE SEQUENCE</scope>
</reference>